<accession>A0AAD2SKX3</accession>
<evidence type="ECO:0000313" key="2">
    <source>
        <dbReference type="EMBL" id="EHT9942406.1"/>
    </source>
</evidence>
<organism evidence="2">
    <name type="scientific">Citrobacter freundii</name>
    <dbReference type="NCBI Taxonomy" id="546"/>
    <lineage>
        <taxon>Bacteria</taxon>
        <taxon>Pseudomonadati</taxon>
        <taxon>Pseudomonadota</taxon>
        <taxon>Gammaproteobacteria</taxon>
        <taxon>Enterobacterales</taxon>
        <taxon>Enterobacteriaceae</taxon>
        <taxon>Citrobacter</taxon>
        <taxon>Citrobacter freundii complex</taxon>
    </lineage>
</organism>
<dbReference type="EMBL" id="ABBJDF010000101">
    <property type="protein sequence ID" value="EHT9942406.1"/>
    <property type="molecule type" value="Genomic_DNA"/>
</dbReference>
<dbReference type="PANTHER" id="PTHR36251:SF2">
    <property type="entry name" value="GIFSY-2 PROPHAGE HOST SPECIFICITY PROTEIN J, PHAGE LAMBDA"/>
    <property type="match status" value="1"/>
</dbReference>
<feature type="non-terminal residue" evidence="2">
    <location>
        <position position="1"/>
    </location>
</feature>
<sequence>ALANHGTVEHQWAQYGEVRADILVVKTTIAKVDEAMAEMSTQVQAQIKDVTASLEDKLTATVDATSATAIHTLKVGVRINDIFYGAGMSVAVLAEAGKPIVTRVGFNANQFVLMSGSGDTQYSPFAVINGQVFISDAFIQDGSITNAKIGNFIQSNNFVAGSTGWRIDKNGNAELHGKLYADSGNFSFNGINNKVVIDGYGLLVNLTNGGSVQIGTFRG</sequence>
<dbReference type="AlphaFoldDB" id="A0AAD2SKX3"/>
<protein>
    <submittedName>
        <fullName evidence="2">DUF1983 domain-containing protein</fullName>
    </submittedName>
</protein>
<name>A0AAD2SKX3_CITFR</name>
<comment type="caution">
    <text evidence="2">The sequence shown here is derived from an EMBL/GenBank/DDBJ whole genome shotgun (WGS) entry which is preliminary data.</text>
</comment>
<dbReference type="Pfam" id="PF09327">
    <property type="entry name" value="Phage_Tail_Tip"/>
    <property type="match status" value="1"/>
</dbReference>
<dbReference type="InterPro" id="IPR053171">
    <property type="entry name" value="Viral_Tip_Attach_Protein"/>
</dbReference>
<reference evidence="2" key="1">
    <citation type="submission" date="2021-07" db="EMBL/GenBank/DDBJ databases">
        <authorList>
            <consortium name="Clinical and Environmental Microbiology Branch: Whole genome sequencing antimicrobial resistance pathogens in the healthcare setting"/>
        </authorList>
    </citation>
    <scope>NUCLEOTIDE SEQUENCE</scope>
    <source>
        <strain evidence="2">2021DK-00049</strain>
    </source>
</reference>
<gene>
    <name evidence="2" type="ORF">KY227_005616</name>
</gene>
<proteinExistence type="predicted"/>
<dbReference type="PANTHER" id="PTHR36251">
    <property type="entry name" value="FELS-1 PROPHAGE HOST SPECIFICITY PROTEIN-RELATED"/>
    <property type="match status" value="1"/>
</dbReference>
<evidence type="ECO:0000259" key="1">
    <source>
        <dbReference type="Pfam" id="PF09327"/>
    </source>
</evidence>
<feature type="domain" description="Tip attachment protein J central straight fiber" evidence="1">
    <location>
        <begin position="54"/>
        <end position="180"/>
    </location>
</feature>
<dbReference type="InterPro" id="IPR015406">
    <property type="entry name" value="GpJ_CSF"/>
</dbReference>